<gene>
    <name evidence="5" type="primary">TMT1</name>
    <name evidence="5" type="ORF">LTR97_005837</name>
</gene>
<evidence type="ECO:0000256" key="1">
    <source>
        <dbReference type="ARBA" id="ARBA00008361"/>
    </source>
</evidence>
<dbReference type="PANTHER" id="PTHR44942:SF4">
    <property type="entry name" value="METHYLTRANSFERASE TYPE 11 DOMAIN-CONTAINING PROTEIN"/>
    <property type="match status" value="1"/>
</dbReference>
<comment type="caution">
    <text evidence="5">The sequence shown here is derived from an EMBL/GenBank/DDBJ whole genome shotgun (WGS) entry which is preliminary data.</text>
</comment>
<dbReference type="CDD" id="cd02440">
    <property type="entry name" value="AdoMet_MTases"/>
    <property type="match status" value="1"/>
</dbReference>
<reference evidence="5" key="1">
    <citation type="submission" date="2023-08" db="EMBL/GenBank/DDBJ databases">
        <title>Black Yeasts Isolated from many extreme environments.</title>
        <authorList>
            <person name="Coleine C."/>
            <person name="Stajich J.E."/>
            <person name="Selbmann L."/>
        </authorList>
    </citation>
    <scope>NUCLEOTIDE SEQUENCE</scope>
    <source>
        <strain evidence="5">CCFEE 5810</strain>
    </source>
</reference>
<name>A0AAN7W7A6_9PEZI</name>
<dbReference type="InterPro" id="IPR051052">
    <property type="entry name" value="Diverse_substrate_MTase"/>
</dbReference>
<protein>
    <submittedName>
        <fullName evidence="5">Trans-aconitate methyltransferase 1</fullName>
        <ecNumber evidence="5">2.1.1.145</ecNumber>
    </submittedName>
</protein>
<dbReference type="SUPFAM" id="SSF53335">
    <property type="entry name" value="S-adenosyl-L-methionine-dependent methyltransferases"/>
    <property type="match status" value="1"/>
</dbReference>
<evidence type="ECO:0000313" key="6">
    <source>
        <dbReference type="Proteomes" id="UP001310594"/>
    </source>
</evidence>
<proteinExistence type="inferred from homology"/>
<dbReference type="EC" id="2.1.1.145" evidence="5"/>
<dbReference type="EMBL" id="JAVRQU010000008">
    <property type="protein sequence ID" value="KAK5699706.1"/>
    <property type="molecule type" value="Genomic_DNA"/>
</dbReference>
<evidence type="ECO:0000256" key="3">
    <source>
        <dbReference type="ARBA" id="ARBA00022679"/>
    </source>
</evidence>
<comment type="similarity">
    <text evidence="1">Belongs to the methyltransferase superfamily.</text>
</comment>
<accession>A0AAN7W7A6</accession>
<keyword evidence="3 5" id="KW-0808">Transferase</keyword>
<dbReference type="Proteomes" id="UP001310594">
    <property type="component" value="Unassembled WGS sequence"/>
</dbReference>
<dbReference type="Pfam" id="PF08241">
    <property type="entry name" value="Methyltransf_11"/>
    <property type="match status" value="1"/>
</dbReference>
<organism evidence="5 6">
    <name type="scientific">Elasticomyces elasticus</name>
    <dbReference type="NCBI Taxonomy" id="574655"/>
    <lineage>
        <taxon>Eukaryota</taxon>
        <taxon>Fungi</taxon>
        <taxon>Dikarya</taxon>
        <taxon>Ascomycota</taxon>
        <taxon>Pezizomycotina</taxon>
        <taxon>Dothideomycetes</taxon>
        <taxon>Dothideomycetidae</taxon>
        <taxon>Mycosphaerellales</taxon>
        <taxon>Teratosphaeriaceae</taxon>
        <taxon>Elasticomyces</taxon>
    </lineage>
</organism>
<dbReference type="AlphaFoldDB" id="A0AAN7W7A6"/>
<dbReference type="GO" id="GO:0032259">
    <property type="term" value="P:methylation"/>
    <property type="evidence" value="ECO:0007669"/>
    <property type="project" value="UniProtKB-KW"/>
</dbReference>
<dbReference type="PANTHER" id="PTHR44942">
    <property type="entry name" value="METHYLTRANSF_11 DOMAIN-CONTAINING PROTEIN"/>
    <property type="match status" value="1"/>
</dbReference>
<dbReference type="Gene3D" id="3.40.50.150">
    <property type="entry name" value="Vaccinia Virus protein VP39"/>
    <property type="match status" value="1"/>
</dbReference>
<sequence length="294" mass="32973">MATFAKSTFSAAGYAAFRPSYPDSLYSAVLAFHRGPKRLCLDLGCGPGIVTREMSKHFDRVVGTDPSGPMIKQAKASIEGQKQYANVEFREGGAESTPSIGDGEVDMVVAGQAAHWFDYAKLWPEMRRIVSPKGTIAFWGYKDPVFVNFPEASQIMQHYLYDSQPGKLGSYWSQPGRSYVQDKLRVIQPPAADWEKPERVEYEPASKGKNSGEGTLFMERSLTVGEMKGYLRTFSNFHEWQKNNQDRKASSEGGSGDVIDELFDEAAKTSDWFRDENNMVDIEWGSGLVMTRRR</sequence>
<keyword evidence="2 5" id="KW-0489">Methyltransferase</keyword>
<dbReference type="GO" id="GO:0046547">
    <property type="term" value="F:trans-aconitate 3-methyltransferase activity"/>
    <property type="evidence" value="ECO:0007669"/>
    <property type="project" value="UniProtKB-EC"/>
</dbReference>
<evidence type="ECO:0000256" key="2">
    <source>
        <dbReference type="ARBA" id="ARBA00022603"/>
    </source>
</evidence>
<feature type="domain" description="Methyltransferase type 11" evidence="4">
    <location>
        <begin position="41"/>
        <end position="138"/>
    </location>
</feature>
<dbReference type="InterPro" id="IPR013216">
    <property type="entry name" value="Methyltransf_11"/>
</dbReference>
<evidence type="ECO:0000313" key="5">
    <source>
        <dbReference type="EMBL" id="KAK5699706.1"/>
    </source>
</evidence>
<dbReference type="InterPro" id="IPR029063">
    <property type="entry name" value="SAM-dependent_MTases_sf"/>
</dbReference>
<evidence type="ECO:0000259" key="4">
    <source>
        <dbReference type="Pfam" id="PF08241"/>
    </source>
</evidence>